<proteinExistence type="predicted"/>
<evidence type="ECO:0000313" key="2">
    <source>
        <dbReference type="Proteomes" id="UP000814140"/>
    </source>
</evidence>
<sequence>MSCYIPSQAGQEFDVRYRINDCDMSYTVYMDGRRMQGISVRKDCSYNYGKQIAIKGVHPSPDSYMPFRFSQIELTDDESVVDTGLDLDKLGTIEVLVHRIELFDPLSYWIPPKEVPVIGPVFEKSKKVGAHIVSLAHAQNLEIPLRPSRHKWVDEEGSPFVKFLFRYQSKDVLQAKGIIPRDSKQALVAEGSSGLPGGIKRSSSLEDQRDVKRVKRETSPIMLEWTTLDPRRLAGTREKPSTPAIPDDGHAIVSTVEKSVSPAQNDAGTHVGTAEEGTTDLTIDQYASHTCI</sequence>
<dbReference type="EMBL" id="MU277215">
    <property type="protein sequence ID" value="KAI0061058.1"/>
    <property type="molecule type" value="Genomic_DNA"/>
</dbReference>
<reference evidence="1" key="2">
    <citation type="journal article" date="2022" name="New Phytol.">
        <title>Evolutionary transition to the ectomycorrhizal habit in the genomes of a hyperdiverse lineage of mushroom-forming fungi.</title>
        <authorList>
            <person name="Looney B."/>
            <person name="Miyauchi S."/>
            <person name="Morin E."/>
            <person name="Drula E."/>
            <person name="Courty P.E."/>
            <person name="Kohler A."/>
            <person name="Kuo A."/>
            <person name="LaButti K."/>
            <person name="Pangilinan J."/>
            <person name="Lipzen A."/>
            <person name="Riley R."/>
            <person name="Andreopoulos W."/>
            <person name="He G."/>
            <person name="Johnson J."/>
            <person name="Nolan M."/>
            <person name="Tritt A."/>
            <person name="Barry K.W."/>
            <person name="Grigoriev I.V."/>
            <person name="Nagy L.G."/>
            <person name="Hibbett D."/>
            <person name="Henrissat B."/>
            <person name="Matheny P.B."/>
            <person name="Labbe J."/>
            <person name="Martin F.M."/>
        </authorList>
    </citation>
    <scope>NUCLEOTIDE SEQUENCE</scope>
    <source>
        <strain evidence="1">HHB10654</strain>
    </source>
</reference>
<accession>A0ACB8SYW6</accession>
<name>A0ACB8SYW6_9AGAM</name>
<reference evidence="1" key="1">
    <citation type="submission" date="2021-03" db="EMBL/GenBank/DDBJ databases">
        <authorList>
            <consortium name="DOE Joint Genome Institute"/>
            <person name="Ahrendt S."/>
            <person name="Looney B.P."/>
            <person name="Miyauchi S."/>
            <person name="Morin E."/>
            <person name="Drula E."/>
            <person name="Courty P.E."/>
            <person name="Chicoki N."/>
            <person name="Fauchery L."/>
            <person name="Kohler A."/>
            <person name="Kuo A."/>
            <person name="Labutti K."/>
            <person name="Pangilinan J."/>
            <person name="Lipzen A."/>
            <person name="Riley R."/>
            <person name="Andreopoulos W."/>
            <person name="He G."/>
            <person name="Johnson J."/>
            <person name="Barry K.W."/>
            <person name="Grigoriev I.V."/>
            <person name="Nagy L."/>
            <person name="Hibbett D."/>
            <person name="Henrissat B."/>
            <person name="Matheny P.B."/>
            <person name="Labbe J."/>
            <person name="Martin F."/>
        </authorList>
    </citation>
    <scope>NUCLEOTIDE SEQUENCE</scope>
    <source>
        <strain evidence="1">HHB10654</strain>
    </source>
</reference>
<evidence type="ECO:0000313" key="1">
    <source>
        <dbReference type="EMBL" id="KAI0061058.1"/>
    </source>
</evidence>
<gene>
    <name evidence="1" type="ORF">BV25DRAFT_831039</name>
</gene>
<comment type="caution">
    <text evidence="1">The sequence shown here is derived from an EMBL/GenBank/DDBJ whole genome shotgun (WGS) entry which is preliminary data.</text>
</comment>
<protein>
    <submittedName>
        <fullName evidence="1">Uncharacterized protein</fullName>
    </submittedName>
</protein>
<organism evidence="1 2">
    <name type="scientific">Artomyces pyxidatus</name>
    <dbReference type="NCBI Taxonomy" id="48021"/>
    <lineage>
        <taxon>Eukaryota</taxon>
        <taxon>Fungi</taxon>
        <taxon>Dikarya</taxon>
        <taxon>Basidiomycota</taxon>
        <taxon>Agaricomycotina</taxon>
        <taxon>Agaricomycetes</taxon>
        <taxon>Russulales</taxon>
        <taxon>Auriscalpiaceae</taxon>
        <taxon>Artomyces</taxon>
    </lineage>
</organism>
<keyword evidence="2" id="KW-1185">Reference proteome</keyword>
<dbReference type="Proteomes" id="UP000814140">
    <property type="component" value="Unassembled WGS sequence"/>
</dbReference>